<evidence type="ECO:0000313" key="4">
    <source>
        <dbReference type="EMBL" id="UUC44586.1"/>
    </source>
</evidence>
<dbReference type="Gene3D" id="3.40.50.720">
    <property type="entry name" value="NAD(P)-binding Rossmann-like Domain"/>
    <property type="match status" value="1"/>
</dbReference>
<dbReference type="InterPro" id="IPR020904">
    <property type="entry name" value="Sc_DH/Rdtase_CS"/>
</dbReference>
<dbReference type="PRINTS" id="PR00080">
    <property type="entry name" value="SDRFAMILY"/>
</dbReference>
<dbReference type="InterPro" id="IPR002347">
    <property type="entry name" value="SDR_fam"/>
</dbReference>
<dbReference type="PROSITE" id="PS00061">
    <property type="entry name" value="ADH_SHORT"/>
    <property type="match status" value="1"/>
</dbReference>
<dbReference type="Pfam" id="PF00106">
    <property type="entry name" value="adh_short"/>
    <property type="match status" value="1"/>
</dbReference>
<dbReference type="PRINTS" id="PR00081">
    <property type="entry name" value="GDHRDH"/>
</dbReference>
<dbReference type="PANTHER" id="PTHR44196">
    <property type="entry name" value="DEHYDROGENASE/REDUCTASE SDR FAMILY MEMBER 7B"/>
    <property type="match status" value="1"/>
</dbReference>
<gene>
    <name evidence="4" type="ORF">NOX80_13200</name>
</gene>
<evidence type="ECO:0000256" key="1">
    <source>
        <dbReference type="ARBA" id="ARBA00006484"/>
    </source>
</evidence>
<keyword evidence="5" id="KW-1185">Reference proteome</keyword>
<dbReference type="PANTHER" id="PTHR44196:SF1">
    <property type="entry name" value="DEHYDROGENASE_REDUCTASE SDR FAMILY MEMBER 7B"/>
    <property type="match status" value="1"/>
</dbReference>
<keyword evidence="2" id="KW-0560">Oxidoreductase</keyword>
<dbReference type="RefSeq" id="WP_256550265.1">
    <property type="nucleotide sequence ID" value="NZ_CP101751.1"/>
</dbReference>
<evidence type="ECO:0000313" key="5">
    <source>
        <dbReference type="Proteomes" id="UP001059844"/>
    </source>
</evidence>
<dbReference type="PIRSF" id="PIRSF000126">
    <property type="entry name" value="11-beta-HSD1"/>
    <property type="match status" value="1"/>
</dbReference>
<evidence type="ECO:0000256" key="3">
    <source>
        <dbReference type="RuleBase" id="RU000363"/>
    </source>
</evidence>
<evidence type="ECO:0000256" key="2">
    <source>
        <dbReference type="ARBA" id="ARBA00023002"/>
    </source>
</evidence>
<dbReference type="InterPro" id="IPR036291">
    <property type="entry name" value="NAD(P)-bd_dom_sf"/>
</dbReference>
<sequence length="240" mass="25774">MEQLKGKTALITGAGKGLGKAVALAFAAEGINLALLARTESDLVALMAEINKDYPDVTVAYETADVSDFNSVSTSIANLKNKIGAIDILINNAGIGKFGKFMDYEVSEWENIIKVNLLGAYYVIRAVLPEMLERQTGDIVNVASSAGLRASALTSAYSASKFGLNGLSEALMQEVRKSNIRVFTMNPSTIATDLSVNLNLTDGNPESVLQPEDFAELLVSHLKLNRRAFVKDVGLWSTNP</sequence>
<name>A0ABY5ISZ5_9FLAO</name>
<organism evidence="4 5">
    <name type="scientific">Flavobacterium cerinum</name>
    <dbReference type="NCBI Taxonomy" id="2502784"/>
    <lineage>
        <taxon>Bacteria</taxon>
        <taxon>Pseudomonadati</taxon>
        <taxon>Bacteroidota</taxon>
        <taxon>Flavobacteriia</taxon>
        <taxon>Flavobacteriales</taxon>
        <taxon>Flavobacteriaceae</taxon>
        <taxon>Flavobacterium</taxon>
    </lineage>
</organism>
<dbReference type="EMBL" id="CP101751">
    <property type="protein sequence ID" value="UUC44586.1"/>
    <property type="molecule type" value="Genomic_DNA"/>
</dbReference>
<proteinExistence type="inferred from homology"/>
<accession>A0ABY5ISZ5</accession>
<reference evidence="4" key="1">
    <citation type="submission" date="2022-07" db="EMBL/GenBank/DDBJ databases">
        <title>Isolation, identification, and degradation of a PFOSA degrading strain from sewage treatment plant.</title>
        <authorList>
            <person name="Zhang L."/>
            <person name="Huo Y."/>
        </authorList>
    </citation>
    <scope>NUCLEOTIDE SEQUENCE</scope>
    <source>
        <strain evidence="4">C1</strain>
    </source>
</reference>
<dbReference type="NCBIfam" id="NF005806">
    <property type="entry name" value="PRK07666.1"/>
    <property type="match status" value="1"/>
</dbReference>
<protein>
    <submittedName>
        <fullName evidence="4">3-ketoacyl-ACP reductase</fullName>
    </submittedName>
</protein>
<dbReference type="SUPFAM" id="SSF51735">
    <property type="entry name" value="NAD(P)-binding Rossmann-fold domains"/>
    <property type="match status" value="1"/>
</dbReference>
<comment type="similarity">
    <text evidence="1 3">Belongs to the short-chain dehydrogenases/reductases (SDR) family.</text>
</comment>
<dbReference type="Proteomes" id="UP001059844">
    <property type="component" value="Chromosome"/>
</dbReference>
<dbReference type="CDD" id="cd05233">
    <property type="entry name" value="SDR_c"/>
    <property type="match status" value="1"/>
</dbReference>